<protein>
    <submittedName>
        <fullName evidence="1">Uncharacterized protein</fullName>
    </submittedName>
</protein>
<dbReference type="EMBL" id="SWKU01000008">
    <property type="protein sequence ID" value="KAF3004035.1"/>
    <property type="molecule type" value="Genomic_DNA"/>
</dbReference>
<dbReference type="OrthoDB" id="3781946at2759"/>
<reference evidence="1" key="1">
    <citation type="submission" date="2019-04" db="EMBL/GenBank/DDBJ databases">
        <title>Sequencing of skin fungus with MAO and IRED activity.</title>
        <authorList>
            <person name="Marsaioli A.J."/>
            <person name="Bonatto J.M.C."/>
            <person name="Reis Junior O."/>
        </authorList>
    </citation>
    <scope>NUCLEOTIDE SEQUENCE</scope>
    <source>
        <strain evidence="1">30M1</strain>
    </source>
</reference>
<name>A0A9P4TEN1_CURKU</name>
<gene>
    <name evidence="1" type="ORF">E8E13_000866</name>
</gene>
<dbReference type="Proteomes" id="UP000801428">
    <property type="component" value="Unassembled WGS sequence"/>
</dbReference>
<dbReference type="AlphaFoldDB" id="A0A9P4TEN1"/>
<accession>A0A9P4TEN1</accession>
<proteinExistence type="predicted"/>
<sequence length="503" mass="57941">MKPPKIQNTSQAQSEMHRDFVVIESEPALSTPNNEDPCIAHIREALRQYQNQSPAHFELRLEVYQIEDATRKVSIKLKPFTWVEVILRGAHVNGRVSVRAECRVQVRKRRSKLNPYVHITVSQSTRKVAIEKFVSSVFPVFDAPLREDTLWYWWQSTGKIFNWVGLPTELKQRIIEFCMHQQPLTQGVYNQKLLHFSQRHSLAYVTRKPAALEIIEQLGDSFQLLYVSHQVRAITLRLCIAGGSGLTHSAGLCIAASSYKDFAESFNRLGDYYQMVEPSSVPKNSQEAALAKCYTRFPRIYPDFNRFATLRHGIRKISLSMDFLPFMRFFEVEIGGFQKHRSRRGLTYHAFDRLPHLNEIVLILPGRPHSGWRHNPYCGGPQLFHDEDPCPRRLHRVIYERIAVLLAWHSKLTVRNFVDGEEEQRFAEQRVEAVHALNFTEDDLHELYADDGGGIELPEGTESVFGSAVVKQEPGAEERFASIEDNFFPPLCYCDEPCTLKLS</sequence>
<evidence type="ECO:0000313" key="2">
    <source>
        <dbReference type="Proteomes" id="UP000801428"/>
    </source>
</evidence>
<keyword evidence="2" id="KW-1185">Reference proteome</keyword>
<evidence type="ECO:0000313" key="1">
    <source>
        <dbReference type="EMBL" id="KAF3004035.1"/>
    </source>
</evidence>
<organism evidence="1 2">
    <name type="scientific">Curvularia kusanoi</name>
    <name type="common">Cochliobolus kusanoi</name>
    <dbReference type="NCBI Taxonomy" id="90978"/>
    <lineage>
        <taxon>Eukaryota</taxon>
        <taxon>Fungi</taxon>
        <taxon>Dikarya</taxon>
        <taxon>Ascomycota</taxon>
        <taxon>Pezizomycotina</taxon>
        <taxon>Dothideomycetes</taxon>
        <taxon>Pleosporomycetidae</taxon>
        <taxon>Pleosporales</taxon>
        <taxon>Pleosporineae</taxon>
        <taxon>Pleosporaceae</taxon>
        <taxon>Curvularia</taxon>
    </lineage>
</organism>
<comment type="caution">
    <text evidence="1">The sequence shown here is derived from an EMBL/GenBank/DDBJ whole genome shotgun (WGS) entry which is preliminary data.</text>
</comment>